<dbReference type="Proteomes" id="UP000092377">
    <property type="component" value="Unassembled WGS sequence"/>
</dbReference>
<reference evidence="3" key="1">
    <citation type="submission" date="2016-06" db="EMBL/GenBank/DDBJ databases">
        <authorList>
            <person name="Butler K."/>
        </authorList>
    </citation>
    <scope>NUCLEOTIDE SEQUENCE [LARGE SCALE GENOMIC DNA]</scope>
    <source>
        <strain evidence="3">GCSL-Mp20</strain>
    </source>
</reference>
<keyword evidence="3" id="KW-1185">Reference proteome</keyword>
<feature type="compositionally biased region" description="Polar residues" evidence="1">
    <location>
        <begin position="273"/>
        <end position="284"/>
    </location>
</feature>
<accession>A0A1B8H7N2</accession>
<dbReference type="PROSITE" id="PS51257">
    <property type="entry name" value="PROKAR_LIPOPROTEIN"/>
    <property type="match status" value="1"/>
</dbReference>
<dbReference type="AlphaFoldDB" id="A0A1B8H7N2"/>
<evidence type="ECO:0000313" key="2">
    <source>
        <dbReference type="EMBL" id="OBU05094.1"/>
    </source>
</evidence>
<feature type="region of interest" description="Disordered" evidence="1">
    <location>
        <begin position="156"/>
        <end position="284"/>
    </location>
</feature>
<evidence type="ECO:0000313" key="3">
    <source>
        <dbReference type="Proteomes" id="UP000092377"/>
    </source>
</evidence>
<evidence type="ECO:0008006" key="4">
    <source>
        <dbReference type="Google" id="ProtNLM"/>
    </source>
</evidence>
<sequence length="333" mass="35329">MKYLKALPAPLIIIALALISSGCSKKNYDIKPGEKIMYPSGDGVLLGACEKWSLKDDQIRKAISLSKPYEALPYGEYSQTPCNMSGTVTINGKTWDYLLNGGGIITLSIDGMVRYRGCDTEACKPYLLLPYRGKSFAVKDTDTLVTEEESIDRKQGKLLSRQNVAHKQTDPAMVSGSPTDGTIINEDGPLLAGKEVSAEQPPRQPVGGQMRKPETQAVPVQNGANGQKAPSGRRTAPQNAPVYTDMQKAPADSKRIPSAQNPANNGRVPSVPSDVSSGRNSSMPSIDIGKPTISAPEVGISVPVTSAPSIDVKAPSVSLPGADISVPVLNNPF</sequence>
<name>A0A1B8H7N2_9GAMM</name>
<dbReference type="EMBL" id="LZEY01000045">
    <property type="protein sequence ID" value="OBU05094.1"/>
    <property type="molecule type" value="Genomic_DNA"/>
</dbReference>
<evidence type="ECO:0000256" key="1">
    <source>
        <dbReference type="SAM" id="MobiDB-lite"/>
    </source>
</evidence>
<comment type="caution">
    <text evidence="2">The sequence shown here is derived from an EMBL/GenBank/DDBJ whole genome shotgun (WGS) entry which is preliminary data.</text>
</comment>
<gene>
    <name evidence="2" type="ORF">AYY18_08395</name>
</gene>
<protein>
    <recommendedName>
        <fullName evidence="4">Lipoprotein</fullName>
    </recommendedName>
</protein>
<organism evidence="2 3">
    <name type="scientific">Morganella psychrotolerans</name>
    <dbReference type="NCBI Taxonomy" id="368603"/>
    <lineage>
        <taxon>Bacteria</taxon>
        <taxon>Pseudomonadati</taxon>
        <taxon>Pseudomonadota</taxon>
        <taxon>Gammaproteobacteria</taxon>
        <taxon>Enterobacterales</taxon>
        <taxon>Morganellaceae</taxon>
        <taxon>Morganella</taxon>
    </lineage>
</organism>
<proteinExistence type="predicted"/>